<proteinExistence type="predicted"/>
<accession>D8K4B3</accession>
<organism evidence="5 6">
    <name type="scientific">Nitrosococcus watsoni (strain C-113)</name>
    <dbReference type="NCBI Taxonomy" id="105559"/>
    <lineage>
        <taxon>Bacteria</taxon>
        <taxon>Pseudomonadati</taxon>
        <taxon>Pseudomonadota</taxon>
        <taxon>Gammaproteobacteria</taxon>
        <taxon>Chromatiales</taxon>
        <taxon>Chromatiaceae</taxon>
        <taxon>Nitrosococcus</taxon>
    </lineage>
</organism>
<dbReference type="AlphaFoldDB" id="D8K4B3"/>
<dbReference type="PANTHER" id="PTHR40940:SF1">
    <property type="entry name" value="PROTEIN BATD"/>
    <property type="match status" value="1"/>
</dbReference>
<keyword evidence="2" id="KW-0812">Transmembrane</keyword>
<dbReference type="HOGENOM" id="CLU_047669_1_0_6"/>
<sequence length="423" mass="47154">MSWPWFFMDRSHLAIFLAAVLLIGPATADVDPVTVRIPKEEAWVGQRAPFFVQVKATGSFVGATSFSIPQVPRSVIVKMGNPIVSSKDIDGESWFVQTHEFALFSQATGAVEIPSFEVRFANRDGFTGPPKDHIGQTPALKFEIKQPPGREYEGFLVTADKIEVTESWNPQPGPAKQGDIFRRTITQKADQMTGMALPPPPTNAPKGIRTYLGKAEVADKSERGKFTGMRRDTVTYVLQQPGMLSVPAIKYVWWNPKIEQYGSTTLPTVSFKVAASPAPSAVAQSSQRNYRWATWLLLLAVLVCAVVAWQHCRVDNWLREIWRSLNPPKRVAARKLLNASRRDNAVEAEAAWLTWQNTQPLKSKLSPRLHAAAIELQDYLYGPTNRAAWRGKELAQAFREQLNRNSSSPSSRPADLPLLNPKP</sequence>
<feature type="signal peptide" evidence="3">
    <location>
        <begin position="1"/>
        <end position="28"/>
    </location>
</feature>
<dbReference type="STRING" id="105559.Nwat_0863"/>
<feature type="region of interest" description="Disordered" evidence="1">
    <location>
        <begin position="401"/>
        <end position="423"/>
    </location>
</feature>
<protein>
    <recommendedName>
        <fullName evidence="4">DUF7939 domain-containing protein</fullName>
    </recommendedName>
</protein>
<dbReference type="EMBL" id="CP002086">
    <property type="protein sequence ID" value="ADJ27810.1"/>
    <property type="molecule type" value="Genomic_DNA"/>
</dbReference>
<feature type="transmembrane region" description="Helical" evidence="2">
    <location>
        <begin position="292"/>
        <end position="309"/>
    </location>
</feature>
<dbReference type="InterPro" id="IPR025738">
    <property type="entry name" value="BatD"/>
</dbReference>
<keyword evidence="3" id="KW-0732">Signal</keyword>
<dbReference type="Pfam" id="PF25607">
    <property type="entry name" value="DUF7939"/>
    <property type="match status" value="1"/>
</dbReference>
<dbReference type="InterPro" id="IPR057699">
    <property type="entry name" value="DUF7939"/>
</dbReference>
<evidence type="ECO:0000259" key="4">
    <source>
        <dbReference type="Pfam" id="PF25607"/>
    </source>
</evidence>
<dbReference type="KEGG" id="nwa:Nwat_0863"/>
<reference evidence="5 6" key="1">
    <citation type="submission" date="2010-06" db="EMBL/GenBank/DDBJ databases">
        <title>Complete sequence of chromosome of Nitrosococcus watsoni C-113.</title>
        <authorList>
            <consortium name="US DOE Joint Genome Institute"/>
            <person name="Lucas S."/>
            <person name="Copeland A."/>
            <person name="Lapidus A."/>
            <person name="Cheng J.-F."/>
            <person name="Bruce D."/>
            <person name="Goodwin L."/>
            <person name="Pitluck S."/>
            <person name="Malfatti S.A."/>
            <person name="Chain P.S.G."/>
            <person name="Land M."/>
            <person name="Hauser L."/>
            <person name="Kyrpides N."/>
            <person name="Ivanova N."/>
            <person name="Cambell M.A."/>
            <person name="Heidelberg J.F."/>
            <person name="Klotz M.G."/>
            <person name="Woyke T."/>
        </authorList>
    </citation>
    <scope>NUCLEOTIDE SEQUENCE [LARGE SCALE GENOMIC DNA]</scope>
    <source>
        <strain evidence="5 6">C-113</strain>
    </source>
</reference>
<dbReference type="RefSeq" id="WP_013219913.1">
    <property type="nucleotide sequence ID" value="NC_014315.1"/>
</dbReference>
<keyword evidence="2" id="KW-1133">Transmembrane helix</keyword>
<evidence type="ECO:0000256" key="1">
    <source>
        <dbReference type="SAM" id="MobiDB-lite"/>
    </source>
</evidence>
<feature type="chain" id="PRO_5003116682" description="DUF7939 domain-containing protein" evidence="3">
    <location>
        <begin position="29"/>
        <end position="423"/>
    </location>
</feature>
<dbReference type="PANTHER" id="PTHR40940">
    <property type="entry name" value="PROTEIN BATD-RELATED"/>
    <property type="match status" value="1"/>
</dbReference>
<gene>
    <name evidence="5" type="ordered locus">Nwat_0863</name>
</gene>
<evidence type="ECO:0000256" key="3">
    <source>
        <dbReference type="SAM" id="SignalP"/>
    </source>
</evidence>
<name>D8K4B3_NITWC</name>
<feature type="domain" description="DUF7939" evidence="4">
    <location>
        <begin position="330"/>
        <end position="403"/>
    </location>
</feature>
<evidence type="ECO:0000256" key="2">
    <source>
        <dbReference type="SAM" id="Phobius"/>
    </source>
</evidence>
<dbReference type="eggNOG" id="COG0457">
    <property type="taxonomic scope" value="Bacteria"/>
</dbReference>
<keyword evidence="2" id="KW-0472">Membrane</keyword>
<feature type="compositionally biased region" description="Low complexity" evidence="1">
    <location>
        <begin position="403"/>
        <end position="413"/>
    </location>
</feature>
<keyword evidence="6" id="KW-1185">Reference proteome</keyword>
<evidence type="ECO:0000313" key="5">
    <source>
        <dbReference type="EMBL" id="ADJ27810.1"/>
    </source>
</evidence>
<evidence type="ECO:0000313" key="6">
    <source>
        <dbReference type="Proteomes" id="UP000000393"/>
    </source>
</evidence>
<dbReference type="Proteomes" id="UP000000393">
    <property type="component" value="Chromosome"/>
</dbReference>